<feature type="domain" description="Outer membrane lipoprotein BamD-like" evidence="8">
    <location>
        <begin position="29"/>
        <end position="233"/>
    </location>
</feature>
<dbReference type="RefSeq" id="WP_126804222.1">
    <property type="nucleotide sequence ID" value="NZ_PIPL01000002.1"/>
</dbReference>
<dbReference type="EMBL" id="PIPL01000002">
    <property type="protein sequence ID" value="RUO24521.1"/>
    <property type="molecule type" value="Genomic_DNA"/>
</dbReference>
<evidence type="ECO:0000256" key="2">
    <source>
        <dbReference type="ARBA" id="ARBA00023136"/>
    </source>
</evidence>
<sequence length="242" mass="27641">MKVVLLAIFLTTLAITGCSSNQDREVRGSANQMYSQAQGYMQSGNFTQAAQVLRNMNTRYPFGAHANQVQLDLIYVYYQVSDQDRALTTIDRFLRLNPNHADADYARYMRGLVHLQLEGNMLQQLAGIDRSDRDPGYAEQAFNDFRELLQRHPESQYAADAQARMLGIKSRLARHELAIAEYYLRREAYMAAANRGRYILESFPSTPEVKRGLEIMVEAYSALELDNLRDDAQQVLALNFPE</sequence>
<comment type="subcellular location">
    <subcellularLocation>
        <location evidence="6">Cell outer membrane</location>
        <topology evidence="6">Lipid-anchor</topology>
    </subcellularLocation>
</comment>
<dbReference type="HAMAP" id="MF_00922">
    <property type="entry name" value="OM_assembly_BamD"/>
    <property type="match status" value="1"/>
</dbReference>
<dbReference type="GO" id="GO:0043165">
    <property type="term" value="P:Gram-negative-bacterium-type cell outer membrane assembly"/>
    <property type="evidence" value="ECO:0007669"/>
    <property type="project" value="UniProtKB-UniRule"/>
</dbReference>
<dbReference type="PANTHER" id="PTHR37423">
    <property type="entry name" value="SOLUBLE LYTIC MUREIN TRANSGLYCOSYLASE-RELATED"/>
    <property type="match status" value="1"/>
</dbReference>
<evidence type="ECO:0000256" key="4">
    <source>
        <dbReference type="ARBA" id="ARBA00023237"/>
    </source>
</evidence>
<organism evidence="9 10">
    <name type="scientific">Aliidiomarina minuta</name>
    <dbReference type="NCBI Taxonomy" id="880057"/>
    <lineage>
        <taxon>Bacteria</taxon>
        <taxon>Pseudomonadati</taxon>
        <taxon>Pseudomonadota</taxon>
        <taxon>Gammaproteobacteria</taxon>
        <taxon>Alteromonadales</taxon>
        <taxon>Idiomarinaceae</taxon>
        <taxon>Aliidiomarina</taxon>
    </lineage>
</organism>
<dbReference type="NCBIfam" id="TIGR03302">
    <property type="entry name" value="OM_YfiO"/>
    <property type="match status" value="1"/>
</dbReference>
<dbReference type="CDD" id="cd15830">
    <property type="entry name" value="BamD"/>
    <property type="match status" value="1"/>
</dbReference>
<dbReference type="OrthoDB" id="9779191at2"/>
<dbReference type="Proteomes" id="UP000288293">
    <property type="component" value="Unassembled WGS sequence"/>
</dbReference>
<feature type="repeat" description="TPR" evidence="7">
    <location>
        <begin position="67"/>
        <end position="100"/>
    </location>
</feature>
<comment type="subunit">
    <text evidence="6">Part of the Bam complex.</text>
</comment>
<keyword evidence="5 6" id="KW-0449">Lipoprotein</keyword>
<comment type="caution">
    <text evidence="9">The sequence shown here is derived from an EMBL/GenBank/DDBJ whole genome shotgun (WGS) entry which is preliminary data.</text>
</comment>
<reference evidence="9 10" key="1">
    <citation type="journal article" date="2011" name="Front. Microbiol.">
        <title>Genomic signatures of strain selection and enhancement in Bacillus atrophaeus var. globigii, a historical biowarfare simulant.</title>
        <authorList>
            <person name="Gibbons H.S."/>
            <person name="Broomall S.M."/>
            <person name="McNew L.A."/>
            <person name="Daligault H."/>
            <person name="Chapman C."/>
            <person name="Bruce D."/>
            <person name="Karavis M."/>
            <person name="Krepps M."/>
            <person name="McGregor P.A."/>
            <person name="Hong C."/>
            <person name="Park K.H."/>
            <person name="Akmal A."/>
            <person name="Feldman A."/>
            <person name="Lin J.S."/>
            <person name="Chang W.E."/>
            <person name="Higgs B.W."/>
            <person name="Demirev P."/>
            <person name="Lindquist J."/>
            <person name="Liem A."/>
            <person name="Fochler E."/>
            <person name="Read T.D."/>
            <person name="Tapia R."/>
            <person name="Johnson S."/>
            <person name="Bishop-Lilly K.A."/>
            <person name="Detter C."/>
            <person name="Han C."/>
            <person name="Sozhamannan S."/>
            <person name="Rosenzweig C.N."/>
            <person name="Skowronski E.W."/>
        </authorList>
    </citation>
    <scope>NUCLEOTIDE SEQUENCE [LARGE SCALE GENOMIC DNA]</scope>
    <source>
        <strain evidence="9 10">MLST1</strain>
    </source>
</reference>
<evidence type="ECO:0000313" key="10">
    <source>
        <dbReference type="Proteomes" id="UP000288293"/>
    </source>
</evidence>
<keyword evidence="7" id="KW-0802">TPR repeat</keyword>
<keyword evidence="2 6" id="KW-0472">Membrane</keyword>
<dbReference type="InterPro" id="IPR019734">
    <property type="entry name" value="TPR_rpt"/>
</dbReference>
<evidence type="ECO:0000256" key="5">
    <source>
        <dbReference type="ARBA" id="ARBA00023288"/>
    </source>
</evidence>
<proteinExistence type="inferred from homology"/>
<dbReference type="InterPro" id="IPR039565">
    <property type="entry name" value="BamD-like"/>
</dbReference>
<evidence type="ECO:0000256" key="7">
    <source>
        <dbReference type="PROSITE-ProRule" id="PRU00339"/>
    </source>
</evidence>
<evidence type="ECO:0000256" key="3">
    <source>
        <dbReference type="ARBA" id="ARBA00023139"/>
    </source>
</evidence>
<dbReference type="GO" id="GO:0051205">
    <property type="term" value="P:protein insertion into membrane"/>
    <property type="evidence" value="ECO:0007669"/>
    <property type="project" value="UniProtKB-UniRule"/>
</dbReference>
<keyword evidence="10" id="KW-1185">Reference proteome</keyword>
<keyword evidence="1 6" id="KW-0732">Signal</keyword>
<protein>
    <recommendedName>
        <fullName evidence="6">Outer membrane protein assembly factor BamD</fullName>
    </recommendedName>
</protein>
<dbReference type="Gene3D" id="1.25.40.10">
    <property type="entry name" value="Tetratricopeptide repeat domain"/>
    <property type="match status" value="1"/>
</dbReference>
<evidence type="ECO:0000259" key="8">
    <source>
        <dbReference type="Pfam" id="PF13525"/>
    </source>
</evidence>
<keyword evidence="4 6" id="KW-0998">Cell outer membrane</keyword>
<dbReference type="SUPFAM" id="SSF48452">
    <property type="entry name" value="TPR-like"/>
    <property type="match status" value="1"/>
</dbReference>
<dbReference type="GO" id="GO:1990063">
    <property type="term" value="C:Bam protein complex"/>
    <property type="evidence" value="ECO:0007669"/>
    <property type="project" value="TreeGrafter"/>
</dbReference>
<gene>
    <name evidence="6" type="primary">bamD</name>
    <name evidence="9" type="ORF">CWE09_11765</name>
</gene>
<dbReference type="Pfam" id="PF13525">
    <property type="entry name" value="YfiO"/>
    <property type="match status" value="1"/>
</dbReference>
<accession>A0A432W4U0</accession>
<keyword evidence="3 6" id="KW-0564">Palmitate</keyword>
<dbReference type="AlphaFoldDB" id="A0A432W4U0"/>
<evidence type="ECO:0000313" key="9">
    <source>
        <dbReference type="EMBL" id="RUO24521.1"/>
    </source>
</evidence>
<dbReference type="InterPro" id="IPR017689">
    <property type="entry name" value="BamD"/>
</dbReference>
<dbReference type="PANTHER" id="PTHR37423:SF1">
    <property type="entry name" value="OUTER MEMBRANE PROTEIN ASSEMBLY FACTOR BAMD"/>
    <property type="match status" value="1"/>
</dbReference>
<evidence type="ECO:0000256" key="1">
    <source>
        <dbReference type="ARBA" id="ARBA00022729"/>
    </source>
</evidence>
<name>A0A432W4U0_9GAMM</name>
<dbReference type="InterPro" id="IPR011990">
    <property type="entry name" value="TPR-like_helical_dom_sf"/>
</dbReference>
<comment type="function">
    <text evidence="6">Part of the outer membrane protein assembly complex, which is involved in assembly and insertion of beta-barrel proteins into the outer membrane.</text>
</comment>
<dbReference type="PROSITE" id="PS50005">
    <property type="entry name" value="TPR"/>
    <property type="match status" value="1"/>
</dbReference>
<evidence type="ECO:0000256" key="6">
    <source>
        <dbReference type="HAMAP-Rule" id="MF_00922"/>
    </source>
</evidence>
<dbReference type="PROSITE" id="PS51257">
    <property type="entry name" value="PROKAR_LIPOPROTEIN"/>
    <property type="match status" value="1"/>
</dbReference>
<comment type="similarity">
    <text evidence="6">Belongs to the BamD family.</text>
</comment>